<dbReference type="PANTHER" id="PTHR43857:SF1">
    <property type="entry name" value="YJGH FAMILY PROTEIN"/>
    <property type="match status" value="1"/>
</dbReference>
<dbReference type="SUPFAM" id="SSF55298">
    <property type="entry name" value="YjgF-like"/>
    <property type="match status" value="1"/>
</dbReference>
<evidence type="ECO:0000313" key="2">
    <source>
        <dbReference type="Proteomes" id="UP001501822"/>
    </source>
</evidence>
<organism evidence="1 2">
    <name type="scientific">Actinoallomurus spadix</name>
    <dbReference type="NCBI Taxonomy" id="79912"/>
    <lineage>
        <taxon>Bacteria</taxon>
        <taxon>Bacillati</taxon>
        <taxon>Actinomycetota</taxon>
        <taxon>Actinomycetes</taxon>
        <taxon>Streptosporangiales</taxon>
        <taxon>Thermomonosporaceae</taxon>
        <taxon>Actinoallomurus</taxon>
    </lineage>
</organism>
<proteinExistence type="predicted"/>
<dbReference type="Gene3D" id="3.30.1330.40">
    <property type="entry name" value="RutC-like"/>
    <property type="match status" value="1"/>
</dbReference>
<dbReference type="InterPro" id="IPR006175">
    <property type="entry name" value="YjgF/YER057c/UK114"/>
</dbReference>
<name>A0ABP3FQU8_9ACTN</name>
<dbReference type="EMBL" id="BAAABM010000007">
    <property type="protein sequence ID" value="GAA0323577.1"/>
    <property type="molecule type" value="Genomic_DNA"/>
</dbReference>
<protein>
    <submittedName>
        <fullName evidence="1">RidA family protein</fullName>
    </submittedName>
</protein>
<gene>
    <name evidence="1" type="ORF">GCM10010151_11770</name>
</gene>
<dbReference type="InterPro" id="IPR035959">
    <property type="entry name" value="RutC-like_sf"/>
</dbReference>
<comment type="caution">
    <text evidence="1">The sequence shown here is derived from an EMBL/GenBank/DDBJ whole genome shotgun (WGS) entry which is preliminary data.</text>
</comment>
<dbReference type="Pfam" id="PF01042">
    <property type="entry name" value="Ribonuc_L-PSP"/>
    <property type="match status" value="1"/>
</dbReference>
<accession>A0ABP3FQU8</accession>
<evidence type="ECO:0000313" key="1">
    <source>
        <dbReference type="EMBL" id="GAA0323577.1"/>
    </source>
</evidence>
<sequence length="134" mass="14524">MIKRIFSGGPWEDVVGYCRAVVAGPWVLVAGCTSTVDGEVLHENDAYGQTKTAFGIALQAVEKAGASVEDVVRTRMYVRDIGDAEAVGRAHRELFGEVRPAATMIEVSGFIDHRMLVEIEVDAYRPALQDGENA</sequence>
<dbReference type="RefSeq" id="WP_252799765.1">
    <property type="nucleotide sequence ID" value="NZ_BAAABM010000007.1"/>
</dbReference>
<reference evidence="2" key="1">
    <citation type="journal article" date="2019" name="Int. J. Syst. Evol. Microbiol.">
        <title>The Global Catalogue of Microorganisms (GCM) 10K type strain sequencing project: providing services to taxonomists for standard genome sequencing and annotation.</title>
        <authorList>
            <consortium name="The Broad Institute Genomics Platform"/>
            <consortium name="The Broad Institute Genome Sequencing Center for Infectious Disease"/>
            <person name="Wu L."/>
            <person name="Ma J."/>
        </authorList>
    </citation>
    <scope>NUCLEOTIDE SEQUENCE [LARGE SCALE GENOMIC DNA]</scope>
    <source>
        <strain evidence="2">JCM 3146</strain>
    </source>
</reference>
<dbReference type="PANTHER" id="PTHR43857">
    <property type="entry name" value="BLR7761 PROTEIN"/>
    <property type="match status" value="1"/>
</dbReference>
<keyword evidence="2" id="KW-1185">Reference proteome</keyword>
<dbReference type="Proteomes" id="UP001501822">
    <property type="component" value="Unassembled WGS sequence"/>
</dbReference>
<dbReference type="PROSITE" id="PS51257">
    <property type="entry name" value="PROKAR_LIPOPROTEIN"/>
    <property type="match status" value="1"/>
</dbReference>
<dbReference type="CDD" id="cd06154">
    <property type="entry name" value="YjgF_YER057c_UK114_like_6"/>
    <property type="match status" value="1"/>
</dbReference>